<dbReference type="RefSeq" id="WP_079641097.1">
    <property type="nucleotide sequence ID" value="NZ_FUZF01000002.1"/>
</dbReference>
<feature type="transmembrane region" description="Helical" evidence="1">
    <location>
        <begin position="108"/>
        <end position="125"/>
    </location>
</feature>
<feature type="transmembrane region" description="Helical" evidence="1">
    <location>
        <begin position="183"/>
        <end position="200"/>
    </location>
</feature>
<keyword evidence="1" id="KW-0812">Transmembrane</keyword>
<feature type="transmembrane region" description="Helical" evidence="1">
    <location>
        <begin position="268"/>
        <end position="289"/>
    </location>
</feature>
<feature type="domain" description="EamA" evidence="2">
    <location>
        <begin position="156"/>
        <end position="285"/>
    </location>
</feature>
<dbReference type="PANTHER" id="PTHR22911">
    <property type="entry name" value="ACYL-MALONYL CONDENSING ENZYME-RELATED"/>
    <property type="match status" value="1"/>
</dbReference>
<feature type="transmembrane region" description="Helical" evidence="1">
    <location>
        <begin position="155"/>
        <end position="171"/>
    </location>
</feature>
<evidence type="ECO:0000313" key="4">
    <source>
        <dbReference type="Proteomes" id="UP000190150"/>
    </source>
</evidence>
<keyword evidence="1" id="KW-0472">Membrane</keyword>
<feature type="transmembrane region" description="Helical" evidence="1">
    <location>
        <begin position="76"/>
        <end position="96"/>
    </location>
</feature>
<keyword evidence="4" id="KW-1185">Reference proteome</keyword>
<evidence type="ECO:0000256" key="1">
    <source>
        <dbReference type="SAM" id="Phobius"/>
    </source>
</evidence>
<sequence>MQFKYYAAALFSFIVWGMFSLVLRPLSAYASLDILLYRILFATGAILLISFLFRPKVTKENIKIIRALSHRERRSVFLHVFCSAVMLSLNWFLFIYVMNNVSVNATSLAYLICPIITTVLASVFLKEQLNRGQWLAVGLSVLACLMLAYGHFMDMIYSVVIAFTYATYLVLQKRNNRLDKFFTLNLHIIVTSILLTPMLYILPEGVTHGMDFYGYVLLIALLFTIIPLFLNMYALKGLDSSVVGILLYINPTIAFLLAIFYFKEEINLVQIMAYGLIFLAVIIFNVAYLRQYHRSRKQEILAA</sequence>
<dbReference type="Proteomes" id="UP000190150">
    <property type="component" value="Unassembled WGS sequence"/>
</dbReference>
<name>A0A1T5BFJ6_9SPHI</name>
<feature type="transmembrane region" description="Helical" evidence="1">
    <location>
        <begin position="132"/>
        <end position="149"/>
    </location>
</feature>
<dbReference type="Pfam" id="PF00892">
    <property type="entry name" value="EamA"/>
    <property type="match status" value="2"/>
</dbReference>
<dbReference type="AlphaFoldDB" id="A0A1T5BFJ6"/>
<feature type="transmembrane region" description="Helical" evidence="1">
    <location>
        <begin position="242"/>
        <end position="262"/>
    </location>
</feature>
<dbReference type="Gene3D" id="1.10.3730.20">
    <property type="match status" value="1"/>
</dbReference>
<dbReference type="STRING" id="1513896.SAMN05660841_00613"/>
<dbReference type="OrthoDB" id="369870at2"/>
<protein>
    <submittedName>
        <fullName evidence="3">Chloramphenicol-sensitive protein RarD</fullName>
    </submittedName>
</protein>
<proteinExistence type="predicted"/>
<feature type="transmembrane region" description="Helical" evidence="1">
    <location>
        <begin position="5"/>
        <end position="23"/>
    </location>
</feature>
<keyword evidence="1" id="KW-1133">Transmembrane helix</keyword>
<feature type="domain" description="EamA" evidence="2">
    <location>
        <begin position="6"/>
        <end position="148"/>
    </location>
</feature>
<evidence type="ECO:0000313" key="3">
    <source>
        <dbReference type="EMBL" id="SKB45583.1"/>
    </source>
</evidence>
<dbReference type="PANTHER" id="PTHR22911:SF137">
    <property type="entry name" value="SOLUTE CARRIER FAMILY 35 MEMBER G2-RELATED"/>
    <property type="match status" value="1"/>
</dbReference>
<gene>
    <name evidence="3" type="ORF">SAMN05660841_00613</name>
</gene>
<dbReference type="InterPro" id="IPR037185">
    <property type="entry name" value="EmrE-like"/>
</dbReference>
<reference evidence="4" key="1">
    <citation type="submission" date="2017-02" db="EMBL/GenBank/DDBJ databases">
        <authorList>
            <person name="Varghese N."/>
            <person name="Submissions S."/>
        </authorList>
    </citation>
    <scope>NUCLEOTIDE SEQUENCE [LARGE SCALE GENOMIC DNA]</scope>
    <source>
        <strain evidence="4">DSM 24091</strain>
    </source>
</reference>
<dbReference type="EMBL" id="FUZF01000002">
    <property type="protein sequence ID" value="SKB45583.1"/>
    <property type="molecule type" value="Genomic_DNA"/>
</dbReference>
<evidence type="ECO:0000259" key="2">
    <source>
        <dbReference type="Pfam" id="PF00892"/>
    </source>
</evidence>
<dbReference type="SUPFAM" id="SSF103481">
    <property type="entry name" value="Multidrug resistance efflux transporter EmrE"/>
    <property type="match status" value="2"/>
</dbReference>
<dbReference type="InterPro" id="IPR000620">
    <property type="entry name" value="EamA_dom"/>
</dbReference>
<feature type="transmembrane region" description="Helical" evidence="1">
    <location>
        <begin position="35"/>
        <end position="55"/>
    </location>
</feature>
<feature type="transmembrane region" description="Helical" evidence="1">
    <location>
        <begin position="212"/>
        <end position="230"/>
    </location>
</feature>
<dbReference type="GO" id="GO:0016020">
    <property type="term" value="C:membrane"/>
    <property type="evidence" value="ECO:0007669"/>
    <property type="project" value="InterPro"/>
</dbReference>
<accession>A0A1T5BFJ6</accession>
<organism evidence="3 4">
    <name type="scientific">Sphingobacterium nematocida</name>
    <dbReference type="NCBI Taxonomy" id="1513896"/>
    <lineage>
        <taxon>Bacteria</taxon>
        <taxon>Pseudomonadati</taxon>
        <taxon>Bacteroidota</taxon>
        <taxon>Sphingobacteriia</taxon>
        <taxon>Sphingobacteriales</taxon>
        <taxon>Sphingobacteriaceae</taxon>
        <taxon>Sphingobacterium</taxon>
    </lineage>
</organism>